<proteinExistence type="predicted"/>
<dbReference type="Proteomes" id="UP001162992">
    <property type="component" value="Chromosome 17"/>
</dbReference>
<sequence length="357" mass="39926">MLWKLDISKNHLTSCVCFSGMKSLTQLSIERNKIHSLKGLECLQCLMELYAAKNDILDIKELIHLRALSKLMVLDLSGNGVCECPGYRSYSIYTMRRLKVFDGRIVAHAEIHAAREVHAGRLTRDMLEQQLGHCNFHQIEVDGLVGLKLIEILILDDNNIKEFEPLCFAGLGYLRELHMKNNALHTLGPLEHLSSLEKLDLASNHLTSNRLGGLSSVEGLALLPKLSDLKLANNPMSRQPHYRVTIVRRLLQLRYLDGKEIAEVERLEAENFSGSKVWPASVPYCMDPSSMLENSSCASTTSHLLPAKVPVKLTCLNFEAMCSPSPNLSSGQTVLIRKTVLAGGQSRSKCGEFWEFK</sequence>
<reference evidence="2" key="1">
    <citation type="journal article" date="2024" name="Proc. Natl. Acad. Sci. U.S.A.">
        <title>Extraordinary preservation of gene collinearity over three hundred million years revealed in homosporous lycophytes.</title>
        <authorList>
            <person name="Li C."/>
            <person name="Wickell D."/>
            <person name="Kuo L.Y."/>
            <person name="Chen X."/>
            <person name="Nie B."/>
            <person name="Liao X."/>
            <person name="Peng D."/>
            <person name="Ji J."/>
            <person name="Jenkins J."/>
            <person name="Williams M."/>
            <person name="Shu S."/>
            <person name="Plott C."/>
            <person name="Barry K."/>
            <person name="Rajasekar S."/>
            <person name="Grimwood J."/>
            <person name="Han X."/>
            <person name="Sun S."/>
            <person name="Hou Z."/>
            <person name="He W."/>
            <person name="Dai G."/>
            <person name="Sun C."/>
            <person name="Schmutz J."/>
            <person name="Leebens-Mack J.H."/>
            <person name="Li F.W."/>
            <person name="Wang L."/>
        </authorList>
    </citation>
    <scope>NUCLEOTIDE SEQUENCE [LARGE SCALE GENOMIC DNA]</scope>
    <source>
        <strain evidence="2">cv. PW_Plant_1</strain>
    </source>
</reference>
<keyword evidence="2" id="KW-1185">Reference proteome</keyword>
<evidence type="ECO:0000313" key="1">
    <source>
        <dbReference type="EMBL" id="KAJ7525201.1"/>
    </source>
</evidence>
<organism evidence="1 2">
    <name type="scientific">Diphasiastrum complanatum</name>
    <name type="common">Issler's clubmoss</name>
    <name type="synonym">Lycopodium complanatum</name>
    <dbReference type="NCBI Taxonomy" id="34168"/>
    <lineage>
        <taxon>Eukaryota</taxon>
        <taxon>Viridiplantae</taxon>
        <taxon>Streptophyta</taxon>
        <taxon>Embryophyta</taxon>
        <taxon>Tracheophyta</taxon>
        <taxon>Lycopodiopsida</taxon>
        <taxon>Lycopodiales</taxon>
        <taxon>Lycopodiaceae</taxon>
        <taxon>Lycopodioideae</taxon>
        <taxon>Diphasiastrum</taxon>
    </lineage>
</organism>
<gene>
    <name evidence="1" type="ORF">O6H91_17G041300</name>
</gene>
<accession>A0ACC2B5Z6</accession>
<protein>
    <submittedName>
        <fullName evidence="1">Uncharacterized protein</fullName>
    </submittedName>
</protein>
<comment type="caution">
    <text evidence="1">The sequence shown here is derived from an EMBL/GenBank/DDBJ whole genome shotgun (WGS) entry which is preliminary data.</text>
</comment>
<evidence type="ECO:0000313" key="2">
    <source>
        <dbReference type="Proteomes" id="UP001162992"/>
    </source>
</evidence>
<dbReference type="EMBL" id="CM055108">
    <property type="protein sequence ID" value="KAJ7525201.1"/>
    <property type="molecule type" value="Genomic_DNA"/>
</dbReference>
<name>A0ACC2B5Z6_DIPCM</name>